<evidence type="ECO:0000256" key="7">
    <source>
        <dbReference type="SAM" id="SignalP"/>
    </source>
</evidence>
<dbReference type="InterPro" id="IPR045175">
    <property type="entry name" value="M28_fam"/>
</dbReference>
<dbReference type="GO" id="GO:0006508">
    <property type="term" value="P:proteolysis"/>
    <property type="evidence" value="ECO:0007669"/>
    <property type="project" value="UniProtKB-KW"/>
</dbReference>
<dbReference type="InterPro" id="IPR007484">
    <property type="entry name" value="Peptidase_M28"/>
</dbReference>
<feature type="domain" description="Peptidase M28" evidence="8">
    <location>
        <begin position="312"/>
        <end position="525"/>
    </location>
</feature>
<dbReference type="GO" id="GO:0008235">
    <property type="term" value="F:metalloexopeptidase activity"/>
    <property type="evidence" value="ECO:0007669"/>
    <property type="project" value="InterPro"/>
</dbReference>
<keyword evidence="1" id="KW-0031">Aminopeptidase</keyword>
<dbReference type="KEGG" id="caul:KCG34_20470"/>
<gene>
    <name evidence="9" type="ORF">KCG34_20470</name>
</gene>
<feature type="signal peptide" evidence="7">
    <location>
        <begin position="1"/>
        <end position="29"/>
    </location>
</feature>
<keyword evidence="2" id="KW-0645">Protease</keyword>
<dbReference type="EMBL" id="CP073078">
    <property type="protein sequence ID" value="QUD87401.1"/>
    <property type="molecule type" value="Genomic_DNA"/>
</dbReference>
<accession>A0A975FZW4</accession>
<evidence type="ECO:0000256" key="1">
    <source>
        <dbReference type="ARBA" id="ARBA00022438"/>
    </source>
</evidence>
<evidence type="ECO:0000313" key="10">
    <source>
        <dbReference type="Proteomes" id="UP000676409"/>
    </source>
</evidence>
<dbReference type="Pfam" id="PF04389">
    <property type="entry name" value="Peptidase_M28"/>
    <property type="match status" value="1"/>
</dbReference>
<dbReference type="GO" id="GO:0046872">
    <property type="term" value="F:metal ion binding"/>
    <property type="evidence" value="ECO:0007669"/>
    <property type="project" value="UniProtKB-KW"/>
</dbReference>
<evidence type="ECO:0000256" key="3">
    <source>
        <dbReference type="ARBA" id="ARBA00022723"/>
    </source>
</evidence>
<dbReference type="Gene3D" id="3.40.630.10">
    <property type="entry name" value="Zn peptidases"/>
    <property type="match status" value="1"/>
</dbReference>
<reference evidence="9" key="1">
    <citation type="submission" date="2021-04" db="EMBL/GenBank/DDBJ databases">
        <title>The complete genome sequence of Caulobacter sp. S6.</title>
        <authorList>
            <person name="Tang Y."/>
            <person name="Ouyang W."/>
            <person name="Liu Q."/>
            <person name="Huang B."/>
            <person name="Guo Z."/>
            <person name="Lei P."/>
        </authorList>
    </citation>
    <scope>NUCLEOTIDE SEQUENCE</scope>
    <source>
        <strain evidence="9">S6</strain>
    </source>
</reference>
<evidence type="ECO:0000256" key="5">
    <source>
        <dbReference type="ARBA" id="ARBA00022801"/>
    </source>
</evidence>
<evidence type="ECO:0000256" key="6">
    <source>
        <dbReference type="ARBA" id="ARBA00022833"/>
    </source>
</evidence>
<organism evidence="9 10">
    <name type="scientific">Phenylobacterium montanum</name>
    <dbReference type="NCBI Taxonomy" id="2823693"/>
    <lineage>
        <taxon>Bacteria</taxon>
        <taxon>Pseudomonadati</taxon>
        <taxon>Pseudomonadota</taxon>
        <taxon>Alphaproteobacteria</taxon>
        <taxon>Caulobacterales</taxon>
        <taxon>Caulobacteraceae</taxon>
        <taxon>Phenylobacterium</taxon>
    </lineage>
</organism>
<dbReference type="PANTHER" id="PTHR12147">
    <property type="entry name" value="METALLOPEPTIDASE M28 FAMILY MEMBER"/>
    <property type="match status" value="1"/>
</dbReference>
<keyword evidence="3" id="KW-0479">Metal-binding</keyword>
<evidence type="ECO:0000256" key="2">
    <source>
        <dbReference type="ARBA" id="ARBA00022670"/>
    </source>
</evidence>
<dbReference type="SUPFAM" id="SSF52025">
    <property type="entry name" value="PA domain"/>
    <property type="match status" value="1"/>
</dbReference>
<evidence type="ECO:0000313" key="9">
    <source>
        <dbReference type="EMBL" id="QUD87401.1"/>
    </source>
</evidence>
<dbReference type="CDD" id="cd04821">
    <property type="entry name" value="PA_M28_1_2"/>
    <property type="match status" value="1"/>
</dbReference>
<evidence type="ECO:0000259" key="8">
    <source>
        <dbReference type="Pfam" id="PF04389"/>
    </source>
</evidence>
<dbReference type="Gene3D" id="3.50.30.30">
    <property type="match status" value="1"/>
</dbReference>
<keyword evidence="10" id="KW-1185">Reference proteome</keyword>
<dbReference type="SUPFAM" id="SSF53187">
    <property type="entry name" value="Zn-dependent exopeptidases"/>
    <property type="match status" value="1"/>
</dbReference>
<keyword evidence="6" id="KW-0862">Zinc</keyword>
<keyword evidence="4 7" id="KW-0732">Signal</keyword>
<evidence type="ECO:0000256" key="4">
    <source>
        <dbReference type="ARBA" id="ARBA00022729"/>
    </source>
</evidence>
<protein>
    <submittedName>
        <fullName evidence="9">M28 family peptidase</fullName>
    </submittedName>
</protein>
<sequence length="563" mass="60780">MFKHRLGFAKPALALALALFAATALPALAQSPIPGGGFDAKALSEHVHVISSDEYQGRGPATPAETKTLDYIIGQFKKQGLEPGGDSKGPFGGWVQDVPLNRFEVKGPVKLSLTAGGKTTDLTQGVEAVVQTLTPVDHVAIKDAPLVFIGYGVKAPERQWDDFKGVDLHGKVAVVLINDPDFEADLGGRFDGKSMTYYGRWTYKYEEAARQGALGMLIIHETAPAAYGWATVRNSNGKAQFDIVRDNPAAAHPLLQGWIQRDLAVDLFKRAGLDFEAEKKKAQSEDFHPVALKGATFSADYALDHSQIVTHNILARIPGANRPNETVIYTAHWDHLGVGAPDASGDTIYHGAVDNGTGIAALLELSRVFASGPKPDRSILFLAVTAEEKGLLGSAYYASHPVYPLATTVADINMDALATNGKAKDISTSGDGKVQLQDDLILEARAAGRYFAPDPTPEMGHFYRSDHFSFARVGVPALSIHSGEDMVKGGVEAGQAWAREYTAHRYHQPADKWSADWDLSGQVDDLELIYRLGLKLADSNEWPDWKPGSEFKAARDATAAARK</sequence>
<dbReference type="RefSeq" id="WP_211937453.1">
    <property type="nucleotide sequence ID" value="NZ_CP073078.1"/>
</dbReference>
<dbReference type="FunFam" id="3.40.630.10:FF:000088">
    <property type="entry name" value="Peptidase M20"/>
    <property type="match status" value="1"/>
</dbReference>
<name>A0A975FZW4_9CAUL</name>
<dbReference type="GO" id="GO:0004177">
    <property type="term" value="F:aminopeptidase activity"/>
    <property type="evidence" value="ECO:0007669"/>
    <property type="project" value="UniProtKB-KW"/>
</dbReference>
<feature type="chain" id="PRO_5037494803" evidence="7">
    <location>
        <begin position="30"/>
        <end position="563"/>
    </location>
</feature>
<keyword evidence="5" id="KW-0378">Hydrolase</keyword>
<dbReference type="Proteomes" id="UP000676409">
    <property type="component" value="Chromosome"/>
</dbReference>
<dbReference type="AlphaFoldDB" id="A0A975FZW4"/>
<dbReference type="PANTHER" id="PTHR12147:SF56">
    <property type="entry name" value="AMINOPEPTIDASE YDR415C-RELATED"/>
    <property type="match status" value="1"/>
</dbReference>
<dbReference type="InterPro" id="IPR046450">
    <property type="entry name" value="PA_dom_sf"/>
</dbReference>
<proteinExistence type="predicted"/>